<proteinExistence type="predicted"/>
<comment type="caution">
    <text evidence="1">The sequence shown here is derived from an EMBL/GenBank/DDBJ whole genome shotgun (WGS) entry which is preliminary data.</text>
</comment>
<reference evidence="1 2" key="1">
    <citation type="submission" date="2022-09" db="EMBL/GenBank/DDBJ databases">
        <title>Enrichment on poylsaccharides allowed isolation of novel metabolic and taxonomic groups of Haloarchaea.</title>
        <authorList>
            <person name="Sorokin D.Y."/>
            <person name="Elcheninov A.G."/>
            <person name="Khizhniak T.V."/>
            <person name="Kolganova T.V."/>
            <person name="Kublanov I.V."/>
        </authorList>
    </citation>
    <scope>NUCLEOTIDE SEQUENCE [LARGE SCALE GENOMIC DNA]</scope>
    <source>
        <strain evidence="1 2">AArc-m2/3/4</strain>
    </source>
</reference>
<keyword evidence="2" id="KW-1185">Reference proteome</keyword>
<name>A0ABT2QAT7_9EURY</name>
<accession>A0ABT2QAT7</accession>
<sequence length="99" mass="10810">MLETDLEGAMHNAVEDEPDEKVLAIYVSLKLMYKDGTIIPASAVQEMRSILSDELSERGYESVGAGDVDTGYVVETMHEFGEFIVPVLEEAGVLKGCNL</sequence>
<organism evidence="1 2">
    <name type="scientific">Natronoglomus mannanivorans</name>
    <dbReference type="NCBI Taxonomy" id="2979990"/>
    <lineage>
        <taxon>Archaea</taxon>
        <taxon>Methanobacteriati</taxon>
        <taxon>Methanobacteriota</taxon>
        <taxon>Stenosarchaea group</taxon>
        <taxon>Halobacteria</taxon>
        <taxon>Halobacteriales</taxon>
        <taxon>Natrialbaceae</taxon>
        <taxon>Natronoglomus</taxon>
    </lineage>
</organism>
<dbReference type="RefSeq" id="WP_338007123.1">
    <property type="nucleotide sequence ID" value="NZ_JAOPKB010000002.1"/>
</dbReference>
<protein>
    <submittedName>
        <fullName evidence="1">Uncharacterized protein</fullName>
    </submittedName>
</protein>
<evidence type="ECO:0000313" key="2">
    <source>
        <dbReference type="Proteomes" id="UP001320972"/>
    </source>
</evidence>
<gene>
    <name evidence="1" type="ORF">OB955_04745</name>
</gene>
<dbReference type="EMBL" id="JAOPKB010000002">
    <property type="protein sequence ID" value="MCU4972041.1"/>
    <property type="molecule type" value="Genomic_DNA"/>
</dbReference>
<evidence type="ECO:0000313" key="1">
    <source>
        <dbReference type="EMBL" id="MCU4972041.1"/>
    </source>
</evidence>
<dbReference type="Proteomes" id="UP001320972">
    <property type="component" value="Unassembled WGS sequence"/>
</dbReference>